<name>A0A7W9H2Q5_9ACTN</name>
<gene>
    <name evidence="4" type="ORF">HDA41_002592</name>
</gene>
<evidence type="ECO:0000256" key="1">
    <source>
        <dbReference type="ARBA" id="ARBA00022679"/>
    </source>
</evidence>
<dbReference type="AlphaFoldDB" id="A0A7W9H2Q5"/>
<sequence>METRTTADGIRPLPMTWAMRPAEPADVEPIAELRAVVMRPDLERLGRFDEHRVRQRLRDGFSPRHTRIIEADGTFAGSVALRPSENDENGHWLEHFYLSPGLQGRGLGTAVLHTLLTRTDADNALVRLNVLQGSPARRLYERHGFTIETQDAVDIFMLRLPGPAHPVIP</sequence>
<protein>
    <submittedName>
        <fullName evidence="4">GNAT superfamily N-acetyltransferase</fullName>
    </submittedName>
</protein>
<evidence type="ECO:0000259" key="3">
    <source>
        <dbReference type="PROSITE" id="PS51186"/>
    </source>
</evidence>
<keyword evidence="5" id="KW-1185">Reference proteome</keyword>
<dbReference type="GO" id="GO:0016747">
    <property type="term" value="F:acyltransferase activity, transferring groups other than amino-acyl groups"/>
    <property type="evidence" value="ECO:0007669"/>
    <property type="project" value="InterPro"/>
</dbReference>
<dbReference type="PROSITE" id="PS51186">
    <property type="entry name" value="GNAT"/>
    <property type="match status" value="1"/>
</dbReference>
<keyword evidence="1 4" id="KW-0808">Transferase</keyword>
<dbReference type="CDD" id="cd04301">
    <property type="entry name" value="NAT_SF"/>
    <property type="match status" value="1"/>
</dbReference>
<dbReference type="InterPro" id="IPR000182">
    <property type="entry name" value="GNAT_dom"/>
</dbReference>
<dbReference type="Proteomes" id="UP000590647">
    <property type="component" value="Unassembled WGS sequence"/>
</dbReference>
<evidence type="ECO:0000313" key="5">
    <source>
        <dbReference type="Proteomes" id="UP000590647"/>
    </source>
</evidence>
<dbReference type="InterPro" id="IPR016181">
    <property type="entry name" value="Acyl_CoA_acyltransferase"/>
</dbReference>
<dbReference type="PANTHER" id="PTHR43877">
    <property type="entry name" value="AMINOALKYLPHOSPHONATE N-ACETYLTRANSFERASE-RELATED-RELATED"/>
    <property type="match status" value="1"/>
</dbReference>
<accession>A0A7W9H2Q5</accession>
<reference evidence="4 5" key="1">
    <citation type="submission" date="2020-08" db="EMBL/GenBank/DDBJ databases">
        <title>Sequencing the genomes of 1000 actinobacteria strains.</title>
        <authorList>
            <person name="Klenk H.-P."/>
        </authorList>
    </citation>
    <scope>NUCLEOTIDE SEQUENCE [LARGE SCALE GENOMIC DNA]</scope>
    <source>
        <strain evidence="4 5">DSM 40084</strain>
    </source>
</reference>
<organism evidence="4 5">
    <name type="scientific">Streptomyces caelestis</name>
    <dbReference type="NCBI Taxonomy" id="36816"/>
    <lineage>
        <taxon>Bacteria</taxon>
        <taxon>Bacillati</taxon>
        <taxon>Actinomycetota</taxon>
        <taxon>Actinomycetes</taxon>
        <taxon>Kitasatosporales</taxon>
        <taxon>Streptomycetaceae</taxon>
        <taxon>Streptomyces</taxon>
    </lineage>
</organism>
<dbReference type="InterPro" id="IPR050832">
    <property type="entry name" value="Bact_Acetyltransf"/>
</dbReference>
<dbReference type="Pfam" id="PF00583">
    <property type="entry name" value="Acetyltransf_1"/>
    <property type="match status" value="1"/>
</dbReference>
<comment type="caution">
    <text evidence="4">The sequence shown here is derived from an EMBL/GenBank/DDBJ whole genome shotgun (WGS) entry which is preliminary data.</text>
</comment>
<dbReference type="SUPFAM" id="SSF55729">
    <property type="entry name" value="Acyl-CoA N-acyltransferases (Nat)"/>
    <property type="match status" value="1"/>
</dbReference>
<dbReference type="PANTHER" id="PTHR43877:SF2">
    <property type="entry name" value="AMINOALKYLPHOSPHONATE N-ACETYLTRANSFERASE-RELATED"/>
    <property type="match status" value="1"/>
</dbReference>
<proteinExistence type="predicted"/>
<dbReference type="Gene3D" id="3.40.630.30">
    <property type="match status" value="1"/>
</dbReference>
<dbReference type="EMBL" id="JACHNE010000001">
    <property type="protein sequence ID" value="MBB5794628.1"/>
    <property type="molecule type" value="Genomic_DNA"/>
</dbReference>
<evidence type="ECO:0000313" key="4">
    <source>
        <dbReference type="EMBL" id="MBB5794628.1"/>
    </source>
</evidence>
<evidence type="ECO:0000256" key="2">
    <source>
        <dbReference type="ARBA" id="ARBA00023315"/>
    </source>
</evidence>
<feature type="domain" description="N-acetyltransferase" evidence="3">
    <location>
        <begin position="17"/>
        <end position="163"/>
    </location>
</feature>
<keyword evidence="2" id="KW-0012">Acyltransferase</keyword>